<organism evidence="1 2">
    <name type="scientific">Vibrio mimicus</name>
    <dbReference type="NCBI Taxonomy" id="674"/>
    <lineage>
        <taxon>Bacteria</taxon>
        <taxon>Pseudomonadati</taxon>
        <taxon>Pseudomonadota</taxon>
        <taxon>Gammaproteobacteria</taxon>
        <taxon>Vibrionales</taxon>
        <taxon>Vibrionaceae</taxon>
        <taxon>Vibrio</taxon>
    </lineage>
</organism>
<dbReference type="EMBL" id="LOSJ02000001">
    <property type="protein sequence ID" value="PNM64279.1"/>
    <property type="molecule type" value="Genomic_DNA"/>
</dbReference>
<keyword evidence="2" id="KW-1185">Reference proteome</keyword>
<proteinExistence type="predicted"/>
<accession>A0A2J9VKI1</accession>
<sequence length="76" mass="8608">MKLVTARDIHAALIRQGSSCRQWALANGYSPRTVQKCITEHPPSSKKKVRGATYRTILRELSETLGQDLLRNKDNE</sequence>
<evidence type="ECO:0000313" key="2">
    <source>
        <dbReference type="Proteomes" id="UP000053748"/>
    </source>
</evidence>
<comment type="caution">
    <text evidence="1">The sequence shown here is derived from an EMBL/GenBank/DDBJ whole genome shotgun (WGS) entry which is preliminary data.</text>
</comment>
<protein>
    <submittedName>
        <fullName evidence="1">Uncharacterized protein</fullName>
    </submittedName>
</protein>
<dbReference type="AlphaFoldDB" id="A0A2J9VKI1"/>
<reference evidence="1" key="1">
    <citation type="submission" date="2017-12" db="EMBL/GenBank/DDBJ databases">
        <title>FDA dAtabase for Regulatory Grade micrObial Sequences (FDA-ARGOS): Supporting development and validation of Infectious Disease Dx tests.</title>
        <authorList>
            <person name="Hoffmann M."/>
            <person name="Allard M."/>
            <person name="Evans P."/>
            <person name="Brown E."/>
            <person name="Tallon L.J."/>
            <person name="Sadzewicz L."/>
            <person name="Sengamalay N."/>
            <person name="Ott S."/>
            <person name="Godinez A."/>
            <person name="Nagaraj S."/>
            <person name="Vavikolanu K."/>
            <person name="Aluvathingal J."/>
            <person name="Nadendla S."/>
            <person name="Hobson J."/>
            <person name="Sichtig H."/>
        </authorList>
    </citation>
    <scope>NUCLEOTIDE SEQUENCE [LARGE SCALE GENOMIC DNA]</scope>
    <source>
        <strain evidence="1">FDAARGOS_113</strain>
    </source>
</reference>
<dbReference type="Proteomes" id="UP000053748">
    <property type="component" value="Unassembled WGS sequence"/>
</dbReference>
<dbReference type="Gene3D" id="1.10.260.40">
    <property type="entry name" value="lambda repressor-like DNA-binding domains"/>
    <property type="match status" value="1"/>
</dbReference>
<dbReference type="InterPro" id="IPR010982">
    <property type="entry name" value="Lambda_DNA-bd_dom_sf"/>
</dbReference>
<evidence type="ECO:0000313" key="1">
    <source>
        <dbReference type="EMBL" id="PNM64279.1"/>
    </source>
</evidence>
<name>A0A2J9VKI1_VIBMI</name>
<dbReference type="GO" id="GO:0003677">
    <property type="term" value="F:DNA binding"/>
    <property type="evidence" value="ECO:0007669"/>
    <property type="project" value="InterPro"/>
</dbReference>
<gene>
    <name evidence="1" type="ORF">AL544_005045</name>
</gene>